<dbReference type="RefSeq" id="WP_113954369.1">
    <property type="nucleotide sequence ID" value="NZ_QNRT01000002.1"/>
</dbReference>
<feature type="signal peptide" evidence="1">
    <location>
        <begin position="1"/>
        <end position="23"/>
    </location>
</feature>
<feature type="chain" id="PRO_5017247942" evidence="1">
    <location>
        <begin position="24"/>
        <end position="192"/>
    </location>
</feature>
<gene>
    <name evidence="2" type="ORF">DFR28_1021044</name>
</gene>
<comment type="caution">
    <text evidence="2">The sequence shown here is derived from an EMBL/GenBank/DDBJ whole genome shotgun (WGS) entry which is preliminary data.</text>
</comment>
<sequence length="192" mass="19634">MKNLALTLAMAALLAACSSGSTVSPLPSTTNSQFSGTYQNLNNTQSGTVRMDLVETDGDGTSAVSGNIIFTANGNNCLNNGQVTGTSNGFNISLTAPITRDEYTITTTITRSDNSASVSVRTSSTGTVGTVSRVNANGDSEQVVTQVASLSGNINIQLAISNNGNTLSGTYTTDGNVCSNQTGTGDMTLNRI</sequence>
<keyword evidence="3" id="KW-1185">Reference proteome</keyword>
<evidence type="ECO:0000313" key="2">
    <source>
        <dbReference type="EMBL" id="RBP51614.1"/>
    </source>
</evidence>
<evidence type="ECO:0000313" key="3">
    <source>
        <dbReference type="Proteomes" id="UP000253083"/>
    </source>
</evidence>
<dbReference type="AlphaFoldDB" id="A0A395JPZ1"/>
<protein>
    <submittedName>
        <fullName evidence="2">Uncharacterized protein</fullName>
    </submittedName>
</protein>
<dbReference type="PROSITE" id="PS51257">
    <property type="entry name" value="PROKAR_LIPOPROTEIN"/>
    <property type="match status" value="1"/>
</dbReference>
<name>A0A395JPZ1_9GAMM</name>
<reference evidence="2 3" key="1">
    <citation type="submission" date="2018-06" db="EMBL/GenBank/DDBJ databases">
        <title>Genomic Encyclopedia of Type Strains, Phase IV (KMG-IV): sequencing the most valuable type-strain genomes for metagenomic binning, comparative biology and taxonomic classification.</title>
        <authorList>
            <person name="Goeker M."/>
        </authorList>
    </citation>
    <scope>NUCLEOTIDE SEQUENCE [LARGE SCALE GENOMIC DNA]</scope>
    <source>
        <strain evidence="2 3">DSM 24032</strain>
    </source>
</reference>
<dbReference type="Proteomes" id="UP000253083">
    <property type="component" value="Unassembled WGS sequence"/>
</dbReference>
<organism evidence="2 3">
    <name type="scientific">Arenicella xantha</name>
    <dbReference type="NCBI Taxonomy" id="644221"/>
    <lineage>
        <taxon>Bacteria</taxon>
        <taxon>Pseudomonadati</taxon>
        <taxon>Pseudomonadota</taxon>
        <taxon>Gammaproteobacteria</taxon>
        <taxon>Arenicellales</taxon>
        <taxon>Arenicellaceae</taxon>
        <taxon>Arenicella</taxon>
    </lineage>
</organism>
<proteinExistence type="predicted"/>
<dbReference type="EMBL" id="QNRT01000002">
    <property type="protein sequence ID" value="RBP51614.1"/>
    <property type="molecule type" value="Genomic_DNA"/>
</dbReference>
<keyword evidence="1" id="KW-0732">Signal</keyword>
<evidence type="ECO:0000256" key="1">
    <source>
        <dbReference type="SAM" id="SignalP"/>
    </source>
</evidence>
<accession>A0A395JPZ1</accession>
<dbReference type="InParanoid" id="A0A395JPZ1"/>